<keyword evidence="2" id="KW-0090">Biological rhythms</keyword>
<dbReference type="PANTHER" id="PTHR11008">
    <property type="entry name" value="PROTEIN TAKEOUT-LIKE PROTEIN"/>
    <property type="match status" value="1"/>
</dbReference>
<dbReference type="OrthoDB" id="8185598at2759"/>
<dbReference type="EMBL" id="OU895880">
    <property type="protein sequence ID" value="CAG9810778.1"/>
    <property type="molecule type" value="Genomic_DNA"/>
</dbReference>
<proteinExistence type="inferred from homology"/>
<dbReference type="InterPro" id="IPR038606">
    <property type="entry name" value="To_sf"/>
</dbReference>
<reference evidence="5" key="1">
    <citation type="submission" date="2022-01" db="EMBL/GenBank/DDBJ databases">
        <authorList>
            <person name="King R."/>
        </authorList>
    </citation>
    <scope>NUCLEOTIDE SEQUENCE</scope>
</reference>
<evidence type="ECO:0000256" key="1">
    <source>
        <dbReference type="ARBA" id="ARBA00022729"/>
    </source>
</evidence>
<protein>
    <recommendedName>
        <fullName evidence="7">Hemolymph juvenile hormone binding protein</fullName>
    </recommendedName>
</protein>
<dbReference type="PANTHER" id="PTHR11008:SF39">
    <property type="entry name" value="CIRCADIAN CLOCK-CONTROLLED PROTEIN-LIKE PROTEIN"/>
    <property type="match status" value="1"/>
</dbReference>
<evidence type="ECO:0000313" key="5">
    <source>
        <dbReference type="EMBL" id="CAG9810778.1"/>
    </source>
</evidence>
<evidence type="ECO:0000313" key="6">
    <source>
        <dbReference type="Proteomes" id="UP001153620"/>
    </source>
</evidence>
<dbReference type="Proteomes" id="UP001153620">
    <property type="component" value="Chromosome 4"/>
</dbReference>
<reference evidence="5" key="2">
    <citation type="submission" date="2022-10" db="EMBL/GenBank/DDBJ databases">
        <authorList>
            <consortium name="ENA_rothamsted_submissions"/>
            <consortium name="culmorum"/>
            <person name="King R."/>
        </authorList>
    </citation>
    <scope>NUCLEOTIDE SEQUENCE</scope>
</reference>
<dbReference type="GO" id="GO:0007623">
    <property type="term" value="P:circadian rhythm"/>
    <property type="evidence" value="ECO:0007669"/>
    <property type="project" value="UniProtKB-ARBA"/>
</dbReference>
<evidence type="ECO:0000256" key="2">
    <source>
        <dbReference type="ARBA" id="ARBA00023108"/>
    </source>
</evidence>
<accession>A0A9N9WVF4</accession>
<dbReference type="Gene3D" id="3.15.10.30">
    <property type="entry name" value="Haemolymph juvenile hormone binding protein"/>
    <property type="match status" value="1"/>
</dbReference>
<gene>
    <name evidence="5" type="ORF">CHIRRI_LOCUS13590</name>
</gene>
<keyword evidence="1 4" id="KW-0732">Signal</keyword>
<feature type="signal peptide" evidence="4">
    <location>
        <begin position="1"/>
        <end position="23"/>
    </location>
</feature>
<dbReference type="AlphaFoldDB" id="A0A9N9WVF4"/>
<dbReference type="FunFam" id="3.15.10.30:FF:000001">
    <property type="entry name" value="Takeout-like protein 1"/>
    <property type="match status" value="1"/>
</dbReference>
<sequence>MNLQNYLRSSIIIFILHISSTSGKLPPYIKICSQNDPNIEQCIVDSVMSLQPLLRSGKLVEDYQMPSIEPFTYDDLVIDHGPGFRIELKDLKSWNGSNFEIVNAKVNLEKLTFDFTVTMPNVKMIGKYKMTVKLPLIELSGNGELINLLKNSRMRIKLYASKVEEEGKSFIKFNKANVRFHKGDSQITLTNLFNGDPTLTRIGNQIVNDNQDLFAAEVMPVLEAQFSKIFMEVANKIVENSTFDEIMPPL</sequence>
<organism evidence="5 6">
    <name type="scientific">Chironomus riparius</name>
    <dbReference type="NCBI Taxonomy" id="315576"/>
    <lineage>
        <taxon>Eukaryota</taxon>
        <taxon>Metazoa</taxon>
        <taxon>Ecdysozoa</taxon>
        <taxon>Arthropoda</taxon>
        <taxon>Hexapoda</taxon>
        <taxon>Insecta</taxon>
        <taxon>Pterygota</taxon>
        <taxon>Neoptera</taxon>
        <taxon>Endopterygota</taxon>
        <taxon>Diptera</taxon>
        <taxon>Nematocera</taxon>
        <taxon>Chironomoidea</taxon>
        <taxon>Chironomidae</taxon>
        <taxon>Chironominae</taxon>
        <taxon>Chironomus</taxon>
    </lineage>
</organism>
<name>A0A9N9WVF4_9DIPT</name>
<evidence type="ECO:0000256" key="4">
    <source>
        <dbReference type="SAM" id="SignalP"/>
    </source>
</evidence>
<dbReference type="Pfam" id="PF06585">
    <property type="entry name" value="JHBP"/>
    <property type="match status" value="1"/>
</dbReference>
<keyword evidence="6" id="KW-1185">Reference proteome</keyword>
<feature type="chain" id="PRO_5040348816" description="Hemolymph juvenile hormone binding protein" evidence="4">
    <location>
        <begin position="24"/>
        <end position="250"/>
    </location>
</feature>
<dbReference type="GO" id="GO:0005615">
    <property type="term" value="C:extracellular space"/>
    <property type="evidence" value="ECO:0007669"/>
    <property type="project" value="TreeGrafter"/>
</dbReference>
<comment type="similarity">
    <text evidence="3">Belongs to the TO family.</text>
</comment>
<dbReference type="InterPro" id="IPR010562">
    <property type="entry name" value="Haemolymph_juvenile_hormone-bd"/>
</dbReference>
<evidence type="ECO:0000256" key="3">
    <source>
        <dbReference type="ARBA" id="ARBA00060902"/>
    </source>
</evidence>
<dbReference type="SMART" id="SM00700">
    <property type="entry name" value="JHBP"/>
    <property type="match status" value="1"/>
</dbReference>
<evidence type="ECO:0008006" key="7">
    <source>
        <dbReference type="Google" id="ProtNLM"/>
    </source>
</evidence>